<evidence type="ECO:0000256" key="1">
    <source>
        <dbReference type="SAM" id="Coils"/>
    </source>
</evidence>
<accession>A0A5K7SDR9</accession>
<dbReference type="SUPFAM" id="SSF63829">
    <property type="entry name" value="Calcium-dependent phosphotriesterase"/>
    <property type="match status" value="1"/>
</dbReference>
<dbReference type="InterPro" id="IPR016032">
    <property type="entry name" value="Sig_transdc_resp-reg_C-effctor"/>
</dbReference>
<dbReference type="GO" id="GO:0003677">
    <property type="term" value="F:DNA binding"/>
    <property type="evidence" value="ECO:0007669"/>
    <property type="project" value="InterPro"/>
</dbReference>
<dbReference type="SUPFAM" id="SSF46894">
    <property type="entry name" value="C-terminal effector domain of the bipartite response regulators"/>
    <property type="match status" value="1"/>
</dbReference>
<dbReference type="Gene3D" id="2.130.10.10">
    <property type="entry name" value="YVTN repeat-like/Quinoprotein amine dehydrogenase"/>
    <property type="match status" value="2"/>
</dbReference>
<keyword evidence="2" id="KW-1133">Transmembrane helix</keyword>
<dbReference type="SMART" id="SM00421">
    <property type="entry name" value="HTH_LUXR"/>
    <property type="match status" value="1"/>
</dbReference>
<dbReference type="InterPro" id="IPR015943">
    <property type="entry name" value="WD40/YVTN_repeat-like_dom_sf"/>
</dbReference>
<dbReference type="EMBL" id="AP018694">
    <property type="protein sequence ID" value="BBE19625.1"/>
    <property type="molecule type" value="Genomic_DNA"/>
</dbReference>
<dbReference type="Pfam" id="PF00196">
    <property type="entry name" value="GerE"/>
    <property type="match status" value="1"/>
</dbReference>
<keyword evidence="3" id="KW-0732">Signal</keyword>
<feature type="transmembrane region" description="Helical" evidence="2">
    <location>
        <begin position="754"/>
        <end position="775"/>
    </location>
</feature>
<protein>
    <recommendedName>
        <fullName evidence="4">HTH luxR-type domain-containing protein</fullName>
    </recommendedName>
</protein>
<organism evidence="5 6">
    <name type="scientific">Aquipluma nitroreducens</name>
    <dbReference type="NCBI Taxonomy" id="2010828"/>
    <lineage>
        <taxon>Bacteria</taxon>
        <taxon>Pseudomonadati</taxon>
        <taxon>Bacteroidota</taxon>
        <taxon>Bacteroidia</taxon>
        <taxon>Marinilabiliales</taxon>
        <taxon>Prolixibacteraceae</taxon>
        <taxon>Aquipluma</taxon>
    </lineage>
</organism>
<feature type="signal peptide" evidence="3">
    <location>
        <begin position="1"/>
        <end position="21"/>
    </location>
</feature>
<dbReference type="InterPro" id="IPR013783">
    <property type="entry name" value="Ig-like_fold"/>
</dbReference>
<evidence type="ECO:0000256" key="2">
    <source>
        <dbReference type="SAM" id="Phobius"/>
    </source>
</evidence>
<evidence type="ECO:0000259" key="4">
    <source>
        <dbReference type="SMART" id="SM00421"/>
    </source>
</evidence>
<proteinExistence type="predicted"/>
<keyword evidence="6" id="KW-1185">Reference proteome</keyword>
<sequence>MRKKLIYIFLFILLLSTGASAEIINVGVPYIHNFPKNEYKAGTQNWQIERNSKNFIYFANNNGLLEFDGAHWQLYGLPTPSIIRCLKIDSNDRVYIGQQNDFGYFEPDVTGQMKYHSLLNLVPKDDRNFKEIWKIHITTFGVVFQSYTNIFVYKDDQLSSIRLKNRVSFSFYVHNRLLIQDEVEGLMEYKQGRLFEMPGLSLLKDKRIWAILPVNNTNLLIATDRNGAFISDGNTLTPWQGEANDFLKNNQLFSATVFSENHYALGTVQNGMIITDESGRIIQHINKKKGLQNNTILSIGTDRDENLWLGLDNGIDYIDTGSPFTYMFDPEGLGATYSSIVYNGKLYVGTNHGLFVKNWPEHSSIDTEGFRLIHKTVGQVWYLGVHQGILLCGHDNGTYMIDGETASQISNVNGAWMFIEPIQNKNYLIGGNYLGMTLFKKSADNKHWQFVKQIKGFNESSKLLAQDKKGNIWMSHGFKGVFCISLNGKLDSVTHYSFYNSKNGLPSDLYNNLMTIGQNIIFTTLNGIYTYNENTNSFERSEFYNNIFEQPTNIDYIKEDQFNNIWFASGNNLGVLRFLEDGTYKKVSAPFEKLSDRIISGFENINIVDRQNTFIALENGLAHYTPNYQANKKTELESYIREVVNLKNHRILYPSMIPQMLSGDSTTYAYKGNNIEFRYSSPDYKNLERIKYSYFLENYSREWSAWSEKPNCEFMNLYEGNYTFKVKAMDPFQNESEEARFTFSISPPWYRSSVAYFIYLLTTLIVIGAIVWLVYHRIEVSKRKERLKHAQEYQEKVQQYQREALISEKEIIKLRNNQLQSEMIHRDKELANQTMDLIRKNKFLVKIKEELEKVKKSSSDDSIKDKITSLTAKIDKDIDHKKQWEIFETAFDEVHEDFLRRLKEQYPNLTPKELKLCAYLRMNISTKEIAPLMNISVRGVEICRYRVRKKLNIDRDQNLTRMIIDL</sequence>
<dbReference type="InterPro" id="IPR011123">
    <property type="entry name" value="Y_Y_Y"/>
</dbReference>
<dbReference type="Gene3D" id="2.60.40.10">
    <property type="entry name" value="Immunoglobulins"/>
    <property type="match status" value="1"/>
</dbReference>
<dbReference type="GO" id="GO:0006355">
    <property type="term" value="P:regulation of DNA-templated transcription"/>
    <property type="evidence" value="ECO:0007669"/>
    <property type="project" value="InterPro"/>
</dbReference>
<keyword evidence="1" id="KW-0175">Coiled coil</keyword>
<feature type="domain" description="HTH luxR-type" evidence="4">
    <location>
        <begin position="906"/>
        <end position="963"/>
    </location>
</feature>
<reference evidence="5" key="1">
    <citation type="journal article" date="2020" name="Int. J. Syst. Evol. Microbiol.">
        <title>Aquipluma nitroreducens gen. nov. sp. nov., a novel facultatively anaerobic bacterium isolated from a freshwater lake.</title>
        <authorList>
            <person name="Watanabe M."/>
            <person name="Kojima H."/>
            <person name="Fukui M."/>
        </authorList>
    </citation>
    <scope>NUCLEOTIDE SEQUENCE</scope>
    <source>
        <strain evidence="5">MeG22</strain>
    </source>
</reference>
<gene>
    <name evidence="5" type="ORF">AQPE_3811</name>
</gene>
<keyword evidence="2" id="KW-0472">Membrane</keyword>
<evidence type="ECO:0000256" key="3">
    <source>
        <dbReference type="SAM" id="SignalP"/>
    </source>
</evidence>
<dbReference type="RefSeq" id="WP_318347854.1">
    <property type="nucleotide sequence ID" value="NZ_AP018694.1"/>
</dbReference>
<dbReference type="AlphaFoldDB" id="A0A5K7SDR9"/>
<evidence type="ECO:0000313" key="6">
    <source>
        <dbReference type="Proteomes" id="UP001193389"/>
    </source>
</evidence>
<keyword evidence="2" id="KW-0812">Transmembrane</keyword>
<dbReference type="InterPro" id="IPR000792">
    <property type="entry name" value="Tscrpt_reg_LuxR_C"/>
</dbReference>
<dbReference type="Pfam" id="PF07495">
    <property type="entry name" value="Y_Y_Y"/>
    <property type="match status" value="1"/>
</dbReference>
<feature type="chain" id="PRO_5024278610" description="HTH luxR-type domain-containing protein" evidence="3">
    <location>
        <begin position="22"/>
        <end position="966"/>
    </location>
</feature>
<dbReference type="InterPro" id="IPR036388">
    <property type="entry name" value="WH-like_DNA-bd_sf"/>
</dbReference>
<name>A0A5K7SDR9_9BACT</name>
<dbReference type="KEGG" id="anf:AQPE_3811"/>
<evidence type="ECO:0000313" key="5">
    <source>
        <dbReference type="EMBL" id="BBE19625.1"/>
    </source>
</evidence>
<dbReference type="Proteomes" id="UP001193389">
    <property type="component" value="Chromosome"/>
</dbReference>
<dbReference type="Gene3D" id="1.10.10.10">
    <property type="entry name" value="Winged helix-like DNA-binding domain superfamily/Winged helix DNA-binding domain"/>
    <property type="match status" value="1"/>
</dbReference>
<feature type="coiled-coil region" evidence="1">
    <location>
        <begin position="783"/>
        <end position="822"/>
    </location>
</feature>